<name>A0ABW1L269_9BACL</name>
<dbReference type="Proteomes" id="UP001596170">
    <property type="component" value="Unassembled WGS sequence"/>
</dbReference>
<organism evidence="1 2">
    <name type="scientific">Paenisporosarcina macmurdoensis</name>
    <dbReference type="NCBI Taxonomy" id="212659"/>
    <lineage>
        <taxon>Bacteria</taxon>
        <taxon>Bacillati</taxon>
        <taxon>Bacillota</taxon>
        <taxon>Bacilli</taxon>
        <taxon>Bacillales</taxon>
        <taxon>Caryophanaceae</taxon>
        <taxon>Paenisporosarcina</taxon>
    </lineage>
</organism>
<reference evidence="2" key="1">
    <citation type="journal article" date="2019" name="Int. J. Syst. Evol. Microbiol.">
        <title>The Global Catalogue of Microorganisms (GCM) 10K type strain sequencing project: providing services to taxonomists for standard genome sequencing and annotation.</title>
        <authorList>
            <consortium name="The Broad Institute Genomics Platform"/>
            <consortium name="The Broad Institute Genome Sequencing Center for Infectious Disease"/>
            <person name="Wu L."/>
            <person name="Ma J."/>
        </authorList>
    </citation>
    <scope>NUCLEOTIDE SEQUENCE [LARGE SCALE GENOMIC DNA]</scope>
    <source>
        <strain evidence="2">CCUG 54527</strain>
    </source>
</reference>
<evidence type="ECO:0000313" key="1">
    <source>
        <dbReference type="EMBL" id="MFC6038218.1"/>
    </source>
</evidence>
<sequence length="151" mass="16806">MMMTSEWATIMDEGDSLTQMILSSEQVEHFNEAYFAVYTDDLLKRQIASFTRLKEQYEDVQRFGKYHPDYQHVMKSIRVQKRALDMNERVATLKIAENELQDLLDQVSLIIGKTVSDSVKVPVSNPFFAAASDASCSTGSCGTGGSCGCSA</sequence>
<protein>
    <submittedName>
        <fullName evidence="1">YlbF family regulator</fullName>
    </submittedName>
</protein>
<dbReference type="SUPFAM" id="SSF158622">
    <property type="entry name" value="YheA/YmcA-like"/>
    <property type="match status" value="1"/>
</dbReference>
<dbReference type="RefSeq" id="WP_377732626.1">
    <property type="nucleotide sequence ID" value="NZ_JBHSRI010000002.1"/>
</dbReference>
<dbReference type="PANTHER" id="PTHR38448">
    <property type="entry name" value="REGULATORY PROTEIN YLBF-RELATED"/>
    <property type="match status" value="1"/>
</dbReference>
<evidence type="ECO:0000313" key="2">
    <source>
        <dbReference type="Proteomes" id="UP001596170"/>
    </source>
</evidence>
<proteinExistence type="predicted"/>
<accession>A0ABW1L269</accession>
<comment type="caution">
    <text evidence="1">The sequence shown here is derived from an EMBL/GenBank/DDBJ whole genome shotgun (WGS) entry which is preliminary data.</text>
</comment>
<dbReference type="InterPro" id="IPR010368">
    <property type="entry name" value="Com_YlbF"/>
</dbReference>
<dbReference type="Gene3D" id="1.20.1500.10">
    <property type="entry name" value="YheA/YmcA-like"/>
    <property type="match status" value="1"/>
</dbReference>
<dbReference type="Pfam" id="PF06133">
    <property type="entry name" value="Com_YlbF"/>
    <property type="match status" value="1"/>
</dbReference>
<dbReference type="PANTHER" id="PTHR38448:SF2">
    <property type="entry name" value="REGULATORY PROTEIN YLBF"/>
    <property type="match status" value="1"/>
</dbReference>
<gene>
    <name evidence="1" type="ORF">ACFPYN_02010</name>
</gene>
<keyword evidence="2" id="KW-1185">Reference proteome</keyword>
<dbReference type="EMBL" id="JBHSRI010000002">
    <property type="protein sequence ID" value="MFC6038218.1"/>
    <property type="molecule type" value="Genomic_DNA"/>
</dbReference>
<dbReference type="InterPro" id="IPR052767">
    <property type="entry name" value="Bact_com_dev_regulator"/>
</dbReference>
<dbReference type="InterPro" id="IPR023378">
    <property type="entry name" value="YheA/YmcA-like_dom_sf"/>
</dbReference>